<feature type="transmembrane region" description="Helical" evidence="7">
    <location>
        <begin position="145"/>
        <end position="166"/>
    </location>
</feature>
<dbReference type="RefSeq" id="WP_138319194.1">
    <property type="nucleotide sequence ID" value="NZ_VCBC01000005.1"/>
</dbReference>
<feature type="transmembrane region" description="Helical" evidence="7">
    <location>
        <begin position="324"/>
        <end position="347"/>
    </location>
</feature>
<dbReference type="GO" id="GO:0005886">
    <property type="term" value="C:plasma membrane"/>
    <property type="evidence" value="ECO:0007669"/>
    <property type="project" value="UniProtKB-SubCell"/>
</dbReference>
<dbReference type="PANTHER" id="PTHR23517:SF2">
    <property type="entry name" value="MULTIDRUG RESISTANCE PROTEIN MDTH"/>
    <property type="match status" value="1"/>
</dbReference>
<dbReference type="EMBL" id="VCBC01000005">
    <property type="protein sequence ID" value="TLU66319.1"/>
    <property type="molecule type" value="Genomic_DNA"/>
</dbReference>
<reference evidence="9 10" key="1">
    <citation type="submission" date="2019-05" db="EMBL/GenBank/DDBJ databases">
        <title>Genome sequences of Thalassotalea litorea 1K03283.</title>
        <authorList>
            <person name="Zhang D."/>
        </authorList>
    </citation>
    <scope>NUCLEOTIDE SEQUENCE [LARGE SCALE GENOMIC DNA]</scope>
    <source>
        <strain evidence="9 10">MCCC 1K03283</strain>
    </source>
</reference>
<sequence>MKSDISFSRLKQFPPLMWILLFGSFITRGSFYMVWPFLAVILYEKFALSATEVGSILSLAAIISVFVSFVGSTLSDKFGRKPMMFATGILYIISFSLLAEADSVVTFTLVITLCSIATSLWRPLTSALIGDIIPQAESRELAMQSLYFAVNVGCAIGPMLGVLLGLTGEQSSFYITVFAFAILLALLFVGFRHQEKSQTSANNTIEHDASKMGPGTKHTGLRQTLEILIKDKLLQCLILANVLCLFIYGQMDSSLIQYLTREQVPNLLELISSMIFANALVIVSCQFVLLKLMASRPLLVRIRLGLVMLILSQIWFAFNPLHFFMGWIGAVIIMSLAEAVLFPTMNVHVDRIAPEKLRGAYFGATAFYDLGFALAPIGGGIILDLYSGTWLFLFSAGIAVFVFFLYHIMGNLSRPDFVTEQLKVSSNRNNKMSS</sequence>
<evidence type="ECO:0000313" key="9">
    <source>
        <dbReference type="EMBL" id="TLU66319.1"/>
    </source>
</evidence>
<dbReference type="InterPro" id="IPR005829">
    <property type="entry name" value="Sugar_transporter_CS"/>
</dbReference>
<evidence type="ECO:0000256" key="6">
    <source>
        <dbReference type="ARBA" id="ARBA00023136"/>
    </source>
</evidence>
<comment type="caution">
    <text evidence="9">The sequence shown here is derived from an EMBL/GenBank/DDBJ whole genome shotgun (WGS) entry which is preliminary data.</text>
</comment>
<keyword evidence="5 7" id="KW-1133">Transmembrane helix</keyword>
<evidence type="ECO:0000256" key="1">
    <source>
        <dbReference type="ARBA" id="ARBA00004651"/>
    </source>
</evidence>
<evidence type="ECO:0000256" key="4">
    <source>
        <dbReference type="ARBA" id="ARBA00022692"/>
    </source>
</evidence>
<feature type="transmembrane region" description="Helical" evidence="7">
    <location>
        <begin position="271"/>
        <end position="290"/>
    </location>
</feature>
<dbReference type="AlphaFoldDB" id="A0A5R9IP03"/>
<dbReference type="PANTHER" id="PTHR23517">
    <property type="entry name" value="RESISTANCE PROTEIN MDTM, PUTATIVE-RELATED-RELATED"/>
    <property type="match status" value="1"/>
</dbReference>
<evidence type="ECO:0000313" key="10">
    <source>
        <dbReference type="Proteomes" id="UP000307790"/>
    </source>
</evidence>
<evidence type="ECO:0000256" key="5">
    <source>
        <dbReference type="ARBA" id="ARBA00022989"/>
    </source>
</evidence>
<name>A0A5R9IP03_9GAMM</name>
<evidence type="ECO:0000256" key="3">
    <source>
        <dbReference type="ARBA" id="ARBA00022475"/>
    </source>
</evidence>
<dbReference type="Pfam" id="PF07690">
    <property type="entry name" value="MFS_1"/>
    <property type="match status" value="1"/>
</dbReference>
<feature type="transmembrane region" description="Helical" evidence="7">
    <location>
        <begin position="302"/>
        <end position="318"/>
    </location>
</feature>
<keyword evidence="3" id="KW-1003">Cell membrane</keyword>
<feature type="transmembrane region" description="Helical" evidence="7">
    <location>
        <begin position="233"/>
        <end position="251"/>
    </location>
</feature>
<dbReference type="InterPro" id="IPR011701">
    <property type="entry name" value="MFS"/>
</dbReference>
<evidence type="ECO:0000256" key="2">
    <source>
        <dbReference type="ARBA" id="ARBA00022448"/>
    </source>
</evidence>
<feature type="transmembrane region" description="Helical" evidence="7">
    <location>
        <begin position="359"/>
        <end position="383"/>
    </location>
</feature>
<dbReference type="GO" id="GO:0022857">
    <property type="term" value="F:transmembrane transporter activity"/>
    <property type="evidence" value="ECO:0007669"/>
    <property type="project" value="InterPro"/>
</dbReference>
<feature type="transmembrane region" description="Helical" evidence="7">
    <location>
        <begin position="82"/>
        <end position="99"/>
    </location>
</feature>
<dbReference type="OrthoDB" id="3237211at2"/>
<evidence type="ECO:0000259" key="8">
    <source>
        <dbReference type="PROSITE" id="PS50850"/>
    </source>
</evidence>
<organism evidence="9 10">
    <name type="scientific">Thalassotalea litorea</name>
    <dbReference type="NCBI Taxonomy" id="2020715"/>
    <lineage>
        <taxon>Bacteria</taxon>
        <taxon>Pseudomonadati</taxon>
        <taxon>Pseudomonadota</taxon>
        <taxon>Gammaproteobacteria</taxon>
        <taxon>Alteromonadales</taxon>
        <taxon>Colwelliaceae</taxon>
        <taxon>Thalassotalea</taxon>
    </lineage>
</organism>
<feature type="transmembrane region" description="Helical" evidence="7">
    <location>
        <begin position="389"/>
        <end position="408"/>
    </location>
</feature>
<feature type="domain" description="Major facilitator superfamily (MFS) profile" evidence="8">
    <location>
        <begin position="16"/>
        <end position="414"/>
    </location>
</feature>
<dbReference type="Gene3D" id="1.20.1250.20">
    <property type="entry name" value="MFS general substrate transporter like domains"/>
    <property type="match status" value="1"/>
</dbReference>
<evidence type="ECO:0000256" key="7">
    <source>
        <dbReference type="SAM" id="Phobius"/>
    </source>
</evidence>
<keyword evidence="6 7" id="KW-0472">Membrane</keyword>
<dbReference type="PROSITE" id="PS50850">
    <property type="entry name" value="MFS"/>
    <property type="match status" value="1"/>
</dbReference>
<feature type="transmembrane region" description="Helical" evidence="7">
    <location>
        <begin position="55"/>
        <end position="75"/>
    </location>
</feature>
<keyword evidence="2" id="KW-0813">Transport</keyword>
<dbReference type="InterPro" id="IPR036259">
    <property type="entry name" value="MFS_trans_sf"/>
</dbReference>
<feature type="transmembrane region" description="Helical" evidence="7">
    <location>
        <begin position="16"/>
        <end position="43"/>
    </location>
</feature>
<keyword evidence="4 7" id="KW-0812">Transmembrane</keyword>
<comment type="subcellular location">
    <subcellularLocation>
        <location evidence="1">Cell membrane</location>
        <topology evidence="1">Multi-pass membrane protein</topology>
    </subcellularLocation>
</comment>
<dbReference type="InterPro" id="IPR050171">
    <property type="entry name" value="MFS_Transporters"/>
</dbReference>
<feature type="transmembrane region" description="Helical" evidence="7">
    <location>
        <begin position="172"/>
        <end position="191"/>
    </location>
</feature>
<accession>A0A5R9IP03</accession>
<gene>
    <name evidence="9" type="ORF">FE810_06390</name>
</gene>
<dbReference type="PROSITE" id="PS00216">
    <property type="entry name" value="SUGAR_TRANSPORT_1"/>
    <property type="match status" value="1"/>
</dbReference>
<protein>
    <submittedName>
        <fullName evidence="9">MFS transporter</fullName>
    </submittedName>
</protein>
<dbReference type="Proteomes" id="UP000307790">
    <property type="component" value="Unassembled WGS sequence"/>
</dbReference>
<dbReference type="InterPro" id="IPR020846">
    <property type="entry name" value="MFS_dom"/>
</dbReference>
<dbReference type="SUPFAM" id="SSF103473">
    <property type="entry name" value="MFS general substrate transporter"/>
    <property type="match status" value="1"/>
</dbReference>
<proteinExistence type="predicted"/>
<feature type="transmembrane region" description="Helical" evidence="7">
    <location>
        <begin position="105"/>
        <end position="124"/>
    </location>
</feature>
<keyword evidence="10" id="KW-1185">Reference proteome</keyword>